<protein>
    <recommendedName>
        <fullName evidence="4">MULE transposase domain-containing protein</fullName>
    </recommendedName>
</protein>
<evidence type="ECO:0000313" key="3">
    <source>
        <dbReference type="Proteomes" id="UP000030764"/>
    </source>
</evidence>
<accession>A0A085MQN0</accession>
<dbReference type="Proteomes" id="UP000030758">
    <property type="component" value="Unassembled WGS sequence"/>
</dbReference>
<name>A0A085MQN0_9BILA</name>
<organism evidence="2">
    <name type="scientific">Trichuris suis</name>
    <name type="common">pig whipworm</name>
    <dbReference type="NCBI Taxonomy" id="68888"/>
    <lineage>
        <taxon>Eukaryota</taxon>
        <taxon>Metazoa</taxon>
        <taxon>Ecdysozoa</taxon>
        <taxon>Nematoda</taxon>
        <taxon>Enoplea</taxon>
        <taxon>Dorylaimia</taxon>
        <taxon>Trichinellida</taxon>
        <taxon>Trichuridae</taxon>
        <taxon>Trichuris</taxon>
    </lineage>
</organism>
<sequence>MESAANEFCLHLAYERRHYSHFCFVSERGTKENVGFFKVQASVPTAQDWFQHYGTGFNGVGMRVVVPSLRVVPRRLAEVEIAAALKVTLCEELFLVMDSAIGLDRILLFTTVSNIQKLAHACIWIMDGTFKTVPTVFYQMYTIHARVGSQMFPVAYALTSGKSQAPT</sequence>
<gene>
    <name evidence="1" type="ORF">M513_10755</name>
    <name evidence="2" type="ORF">M514_10755</name>
</gene>
<proteinExistence type="predicted"/>
<reference evidence="2 3" key="1">
    <citation type="journal article" date="2014" name="Nat. Genet.">
        <title>Genome and transcriptome of the porcine whipworm Trichuris suis.</title>
        <authorList>
            <person name="Jex A.R."/>
            <person name="Nejsum P."/>
            <person name="Schwarz E.M."/>
            <person name="Hu L."/>
            <person name="Young N.D."/>
            <person name="Hall R.S."/>
            <person name="Korhonen P.K."/>
            <person name="Liao S."/>
            <person name="Thamsborg S."/>
            <person name="Xia J."/>
            <person name="Xu P."/>
            <person name="Wang S."/>
            <person name="Scheerlinck J.P."/>
            <person name="Hofmann A."/>
            <person name="Sternberg P.W."/>
            <person name="Wang J."/>
            <person name="Gasser R.B."/>
        </authorList>
    </citation>
    <scope>NUCLEOTIDE SEQUENCE [LARGE SCALE GENOMIC DNA]</scope>
    <source>
        <strain evidence="2">DCEP-RM93F</strain>
        <strain evidence="1">DCEP-RM93M</strain>
    </source>
</reference>
<dbReference type="EMBL" id="KL367854">
    <property type="protein sequence ID" value="KFD59526.1"/>
    <property type="molecule type" value="Genomic_DNA"/>
</dbReference>
<dbReference type="Proteomes" id="UP000030764">
    <property type="component" value="Unassembled WGS sequence"/>
</dbReference>
<evidence type="ECO:0000313" key="2">
    <source>
        <dbReference type="EMBL" id="KFD59526.1"/>
    </source>
</evidence>
<evidence type="ECO:0000313" key="1">
    <source>
        <dbReference type="EMBL" id="KFD48343.1"/>
    </source>
</evidence>
<keyword evidence="3" id="KW-1185">Reference proteome</keyword>
<dbReference type="EMBL" id="KL363296">
    <property type="protein sequence ID" value="KFD48343.1"/>
    <property type="molecule type" value="Genomic_DNA"/>
</dbReference>
<dbReference type="AlphaFoldDB" id="A0A085MQN0"/>
<evidence type="ECO:0008006" key="4">
    <source>
        <dbReference type="Google" id="ProtNLM"/>
    </source>
</evidence>